<evidence type="ECO:0000256" key="4">
    <source>
        <dbReference type="ARBA" id="ARBA00023054"/>
    </source>
</evidence>
<feature type="compositionally biased region" description="Low complexity" evidence="7">
    <location>
        <begin position="69"/>
        <end position="82"/>
    </location>
</feature>
<sequence>MSPSPSRDSPSKRSSGRISIGQLFRRSTSGSPARESQSPRAQSPSEEHTTRRQSRPLSPTSDDEDKPGSPSSILATLASSSSNQPHRYSMEIPSSHPPPEGDSPSRPLSSPTSLGFTHDHLISTVDVGGISRDDPSSNGFLLRSRSRHRSSTSPPNDRALSHPREGATFNPETASEEELRQFCRHTLQSSSKVDRRVGHPHEPSSILLGSSNSSSMDSELHETIARVAELKDALQAAETRLQEKDAQLQRVQGEHAKEVARLDKDMALLSESAREVGEMAEMWEKRAKEANATCQELCGKAEETEAQHADLQARIEELQESLVEAETRVNQVRAEQDGPSMEDLKGRIQELEDALLGGEDEDERKDEEARELRQERDAVERALEETEGRMIRAQKETTTLRAEVNRLTDIVRNDAQASAKSTGTGTAERRIQDLEREVTDLRESVLASEELEQEWKERYRELTDLYEAEIAKANAIKPGIEMAEGGTIEKQHQLPILWDLYTTDDKDSESTTKKEDETEEDWQIQIHLDPTDTDTSKSMADGKGLVLTEGSELNEQDEHELIRKIRTLEREKRMLTERTIILSQKLTRCAEPLGRNGGGRGTPTRKSPHFSVYRGPSQASRASATSPVLGATPASPRLEVEDKGLDETNSSSILSSSSPYVGNLEKWRMQIQSIREAADQERARAQKEAEQERELRSKLEEEGAALSAQLRDLYLTLEEREEEIRDLEDRLSQRPAPIPTQEPKKRHSPGKHRRAVSFERVVLEQEAEREKRAGEEIRDEEEEESRRDTQEEGDEEYWKEREKDMEHQVRVARMERDAAIVEGDGRWEELAQAYTRVGKRCKSHRALGQRLQTALGQMIAHVDANGGDLEGEWLDVLQSAEQELGEEEEEGEEEDESFDSRAILGKRRGDFGKRSEEDQDNAEEDHALRSHWLKDLVEDEGDANTRGETDQVKDEDDASINGYSAVKPAIRMEDEASSTLEGDWEGLTRQLGQAREEKDDAVMALERARLLTGRQKRQLSRMEEQLREREAALRVAEEMAGVMREELVRKEREMGEYRRRDGSNTSSTSLAHPHHHHRISRRISVSGLLGERPSLTDGSLLFTEDMHTLLRQNAETLGCLDELCDMAATAISQVNAPVKASPSTYRSNMSRRSISSLLAGGGPDEMVGVKDGALIRDGRMTLDIAQRMIDGVRNFGEEVQEVMETYVSLVEQERAQVSREGEETAGDPEWMIVGEIWLRVTSQYLLRAESWVSEMLGMATSPGPSSPNSSRHLEMRGSDASLGSLGGSKADRRRQQQLMEEKEGLQGVIQDLESEVGWLREQQGQRQARDKERERALVQEVRYQRAKARREAGFRADLGFQKRYFLLMIGGLEMGETGTLRMISEMAPTTSSLEGGGDGSRRILSPAPTLRAVILMVMAVMRLRRLAGDWGRVRALKYTGGSGAQITGPPSSRERLSRPLSPGASTISGRSRESRGRRHKTVGTGYGGSVSAYRKL</sequence>
<feature type="coiled-coil region" evidence="6">
    <location>
        <begin position="1019"/>
        <end position="1053"/>
    </location>
</feature>
<feature type="compositionally biased region" description="Basic and acidic residues" evidence="7">
    <location>
        <begin position="761"/>
        <end position="776"/>
    </location>
</feature>
<feature type="compositionally biased region" description="Basic and acidic residues" evidence="7">
    <location>
        <begin position="366"/>
        <end position="376"/>
    </location>
</feature>
<feature type="compositionally biased region" description="Low complexity" evidence="7">
    <location>
        <begin position="104"/>
        <end position="114"/>
    </location>
</feature>
<feature type="region of interest" description="Disordered" evidence="7">
    <location>
        <begin position="1259"/>
        <end position="1294"/>
    </location>
</feature>
<protein>
    <recommendedName>
        <fullName evidence="8">Pericentrin/AKAP-450 centrosomal targeting domain-containing protein</fullName>
    </recommendedName>
</protein>
<feature type="compositionally biased region" description="Basic and acidic residues" evidence="7">
    <location>
        <begin position="907"/>
        <end position="916"/>
    </location>
</feature>
<dbReference type="GO" id="GO:0016460">
    <property type="term" value="C:myosin II complex"/>
    <property type="evidence" value="ECO:0007669"/>
    <property type="project" value="TreeGrafter"/>
</dbReference>
<feature type="compositionally biased region" description="Low complexity" evidence="7">
    <location>
        <begin position="1"/>
        <end position="17"/>
    </location>
</feature>
<feature type="coiled-coil region" evidence="6">
    <location>
        <begin position="220"/>
        <end position="254"/>
    </location>
</feature>
<accession>A0A4P9Y3I3</accession>
<feature type="compositionally biased region" description="Low complexity" evidence="7">
    <location>
        <begin position="204"/>
        <end position="215"/>
    </location>
</feature>
<evidence type="ECO:0000313" key="10">
    <source>
        <dbReference type="Proteomes" id="UP000267251"/>
    </source>
</evidence>
<feature type="compositionally biased region" description="Polar residues" evidence="7">
    <location>
        <begin position="25"/>
        <end position="44"/>
    </location>
</feature>
<evidence type="ECO:0000256" key="2">
    <source>
        <dbReference type="ARBA" id="ARBA00022490"/>
    </source>
</evidence>
<gene>
    <name evidence="9" type="ORF">BJ684DRAFT_20083</name>
</gene>
<feature type="region of interest" description="Disordered" evidence="7">
    <location>
        <begin position="882"/>
        <end position="956"/>
    </location>
</feature>
<feature type="compositionally biased region" description="Polar residues" evidence="7">
    <location>
        <begin position="617"/>
        <end position="626"/>
    </location>
</feature>
<feature type="compositionally biased region" description="Basic and acidic residues" evidence="7">
    <location>
        <begin position="943"/>
        <end position="952"/>
    </location>
</feature>
<evidence type="ECO:0000256" key="7">
    <source>
        <dbReference type="SAM" id="MobiDB-lite"/>
    </source>
</evidence>
<evidence type="ECO:0000313" key="9">
    <source>
        <dbReference type="EMBL" id="RKP13425.1"/>
    </source>
</evidence>
<feature type="compositionally biased region" description="Basic and acidic residues" evidence="7">
    <location>
        <begin position="192"/>
        <end position="202"/>
    </location>
</feature>
<dbReference type="GO" id="GO:0005815">
    <property type="term" value="C:microtubule organizing center"/>
    <property type="evidence" value="ECO:0007669"/>
    <property type="project" value="UniProtKB-SubCell"/>
</dbReference>
<dbReference type="PANTHER" id="PTHR45615:SF40">
    <property type="entry name" value="MYOSIN HEAVY CHAIN, NON-MUSCLE"/>
    <property type="match status" value="1"/>
</dbReference>
<evidence type="ECO:0000256" key="5">
    <source>
        <dbReference type="ARBA" id="ARBA00023212"/>
    </source>
</evidence>
<feature type="region of interest" description="Disordered" evidence="7">
    <location>
        <begin position="1055"/>
        <end position="1079"/>
    </location>
</feature>
<comment type="subcellular location">
    <subcellularLocation>
        <location evidence="1">Cytoplasm</location>
        <location evidence="1">Cytoskeleton</location>
        <location evidence="1">Microtubule organizing center</location>
    </subcellularLocation>
</comment>
<dbReference type="EMBL" id="KZ988024">
    <property type="protein sequence ID" value="RKP13425.1"/>
    <property type="molecule type" value="Genomic_DNA"/>
</dbReference>
<dbReference type="GO" id="GO:0032982">
    <property type="term" value="C:myosin filament"/>
    <property type="evidence" value="ECO:0007669"/>
    <property type="project" value="TreeGrafter"/>
</dbReference>
<name>A0A4P9Y3I3_9FUNG</name>
<evidence type="ECO:0000256" key="1">
    <source>
        <dbReference type="ARBA" id="ARBA00004267"/>
    </source>
</evidence>
<dbReference type="InterPro" id="IPR019528">
    <property type="entry name" value="PACT_domain"/>
</dbReference>
<dbReference type="Pfam" id="PF10495">
    <property type="entry name" value="PACT_coil_coil"/>
    <property type="match status" value="1"/>
</dbReference>
<keyword evidence="3" id="KW-0597">Phosphoprotein</keyword>
<feature type="compositionally biased region" description="Acidic residues" evidence="7">
    <location>
        <begin position="883"/>
        <end position="897"/>
    </location>
</feature>
<dbReference type="PANTHER" id="PTHR45615">
    <property type="entry name" value="MYOSIN HEAVY CHAIN, NON-MUSCLE"/>
    <property type="match status" value="1"/>
</dbReference>
<dbReference type="OrthoDB" id="2020852at2759"/>
<feature type="domain" description="Pericentrin/AKAP-450 centrosomal targeting" evidence="8">
    <location>
        <begin position="1347"/>
        <end position="1430"/>
    </location>
</feature>
<feature type="region of interest" description="Disordered" evidence="7">
    <location>
        <begin position="1441"/>
        <end position="1496"/>
    </location>
</feature>
<dbReference type="GO" id="GO:0000146">
    <property type="term" value="F:microfilament motor activity"/>
    <property type="evidence" value="ECO:0007669"/>
    <property type="project" value="TreeGrafter"/>
</dbReference>
<organism evidence="9 10">
    <name type="scientific">Piptocephalis cylindrospora</name>
    <dbReference type="NCBI Taxonomy" id="1907219"/>
    <lineage>
        <taxon>Eukaryota</taxon>
        <taxon>Fungi</taxon>
        <taxon>Fungi incertae sedis</taxon>
        <taxon>Zoopagomycota</taxon>
        <taxon>Zoopagomycotina</taxon>
        <taxon>Zoopagomycetes</taxon>
        <taxon>Zoopagales</taxon>
        <taxon>Piptocephalidaceae</taxon>
        <taxon>Piptocephalis</taxon>
    </lineage>
</organism>
<dbReference type="GO" id="GO:0005737">
    <property type="term" value="C:cytoplasm"/>
    <property type="evidence" value="ECO:0007669"/>
    <property type="project" value="TreeGrafter"/>
</dbReference>
<proteinExistence type="predicted"/>
<evidence type="ECO:0000256" key="6">
    <source>
        <dbReference type="SAM" id="Coils"/>
    </source>
</evidence>
<feature type="region of interest" description="Disordered" evidence="7">
    <location>
        <begin position="1"/>
        <end position="215"/>
    </location>
</feature>
<keyword evidence="2" id="KW-0963">Cytoplasm</keyword>
<dbReference type="Proteomes" id="UP000267251">
    <property type="component" value="Unassembled WGS sequence"/>
</dbReference>
<feature type="compositionally biased region" description="Basic residues" evidence="7">
    <location>
        <begin position="744"/>
        <end position="755"/>
    </location>
</feature>
<feature type="compositionally biased region" description="Basic and acidic residues" evidence="7">
    <location>
        <begin position="924"/>
        <end position="936"/>
    </location>
</feature>
<evidence type="ECO:0000259" key="8">
    <source>
        <dbReference type="Pfam" id="PF10495"/>
    </source>
</evidence>
<evidence type="ECO:0000256" key="3">
    <source>
        <dbReference type="ARBA" id="ARBA00022553"/>
    </source>
</evidence>
<feature type="compositionally biased region" description="Basic and acidic residues" evidence="7">
    <location>
        <begin position="784"/>
        <end position="801"/>
    </location>
</feature>
<feature type="region of interest" description="Disordered" evidence="7">
    <location>
        <begin position="591"/>
        <end position="637"/>
    </location>
</feature>
<feature type="region of interest" description="Disordered" evidence="7">
    <location>
        <begin position="354"/>
        <end position="376"/>
    </location>
</feature>
<keyword evidence="10" id="KW-1185">Reference proteome</keyword>
<keyword evidence="5" id="KW-0206">Cytoskeleton</keyword>
<reference evidence="10" key="1">
    <citation type="journal article" date="2018" name="Nat. Microbiol.">
        <title>Leveraging single-cell genomics to expand the fungal tree of life.</title>
        <authorList>
            <person name="Ahrendt S.R."/>
            <person name="Quandt C.A."/>
            <person name="Ciobanu D."/>
            <person name="Clum A."/>
            <person name="Salamov A."/>
            <person name="Andreopoulos B."/>
            <person name="Cheng J.F."/>
            <person name="Woyke T."/>
            <person name="Pelin A."/>
            <person name="Henrissat B."/>
            <person name="Reynolds N.K."/>
            <person name="Benny G.L."/>
            <person name="Smith M.E."/>
            <person name="James T.Y."/>
            <person name="Grigoriev I.V."/>
        </authorList>
    </citation>
    <scope>NUCLEOTIDE SEQUENCE [LARGE SCALE GENOMIC DNA]</scope>
</reference>
<feature type="region of interest" description="Disordered" evidence="7">
    <location>
        <begin position="725"/>
        <end position="801"/>
    </location>
</feature>
<dbReference type="GO" id="GO:0051015">
    <property type="term" value="F:actin filament binding"/>
    <property type="evidence" value="ECO:0007669"/>
    <property type="project" value="TreeGrafter"/>
</dbReference>
<keyword evidence="4 6" id="KW-0175">Coiled coil</keyword>